<dbReference type="Gene3D" id="1.10.1520.10">
    <property type="entry name" value="Ribonuclease III domain"/>
    <property type="match status" value="2"/>
</dbReference>
<dbReference type="GO" id="GO:0004525">
    <property type="term" value="F:ribonuclease III activity"/>
    <property type="evidence" value="ECO:0007669"/>
    <property type="project" value="InterPro"/>
</dbReference>
<dbReference type="PROSITE" id="PS51327">
    <property type="entry name" value="DICER_DSRBF"/>
    <property type="match status" value="1"/>
</dbReference>
<evidence type="ECO:0000256" key="4">
    <source>
        <dbReference type="ARBA" id="ARBA00022806"/>
    </source>
</evidence>
<dbReference type="GO" id="GO:0030422">
    <property type="term" value="P:siRNA processing"/>
    <property type="evidence" value="ECO:0007669"/>
    <property type="project" value="TreeGrafter"/>
</dbReference>
<feature type="compositionally biased region" description="Basic and acidic residues" evidence="7">
    <location>
        <begin position="120"/>
        <end position="131"/>
    </location>
</feature>
<keyword evidence="6" id="KW-0694">RNA-binding</keyword>
<evidence type="ECO:0000313" key="10">
    <source>
        <dbReference type="EMBL" id="KAI9635315.1"/>
    </source>
</evidence>
<keyword evidence="3" id="KW-0378">Hydrolase</keyword>
<keyword evidence="1" id="KW-0677">Repeat</keyword>
<dbReference type="GO" id="GO:0003723">
    <property type="term" value="F:RNA binding"/>
    <property type="evidence" value="ECO:0007669"/>
    <property type="project" value="UniProtKB-UniRule"/>
</dbReference>
<dbReference type="InterPro" id="IPR000999">
    <property type="entry name" value="RNase_III_dom"/>
</dbReference>
<dbReference type="GO" id="GO:0004386">
    <property type="term" value="F:helicase activity"/>
    <property type="evidence" value="ECO:0007669"/>
    <property type="project" value="UniProtKB-KW"/>
</dbReference>
<dbReference type="AlphaFoldDB" id="A0AA38H7V4"/>
<dbReference type="InterPro" id="IPR036389">
    <property type="entry name" value="RNase_III_sf"/>
</dbReference>
<gene>
    <name evidence="10" type="ORF">MKK02DRAFT_44001</name>
</gene>
<dbReference type="PROSITE" id="PS50142">
    <property type="entry name" value="RNASE_3_2"/>
    <property type="match status" value="2"/>
</dbReference>
<dbReference type="InterPro" id="IPR005034">
    <property type="entry name" value="Dicer_dimerisation"/>
</dbReference>
<dbReference type="GO" id="GO:0005524">
    <property type="term" value="F:ATP binding"/>
    <property type="evidence" value="ECO:0007669"/>
    <property type="project" value="UniProtKB-KW"/>
</dbReference>
<feature type="region of interest" description="Disordered" evidence="7">
    <location>
        <begin position="108"/>
        <end position="131"/>
    </location>
</feature>
<dbReference type="Pfam" id="PF03368">
    <property type="entry name" value="Dicer_dimer"/>
    <property type="match status" value="1"/>
</dbReference>
<dbReference type="GO" id="GO:0005737">
    <property type="term" value="C:cytoplasm"/>
    <property type="evidence" value="ECO:0007669"/>
    <property type="project" value="TreeGrafter"/>
</dbReference>
<dbReference type="Pfam" id="PF00636">
    <property type="entry name" value="Ribonuclease_3"/>
    <property type="match status" value="1"/>
</dbReference>
<reference evidence="10" key="1">
    <citation type="journal article" date="2022" name="G3 (Bethesda)">
        <title>High quality genome of the basidiomycete yeast Dioszegia hungarica PDD-24b-2 isolated from cloud water.</title>
        <authorList>
            <person name="Jarrige D."/>
            <person name="Haridas S."/>
            <person name="Bleykasten-Grosshans C."/>
            <person name="Joly M."/>
            <person name="Nadalig T."/>
            <person name="Sancelme M."/>
            <person name="Vuilleumier S."/>
            <person name="Grigoriev I.V."/>
            <person name="Amato P."/>
            <person name="Bringel F."/>
        </authorList>
    </citation>
    <scope>NUCLEOTIDE SEQUENCE</scope>
    <source>
        <strain evidence="10">PDD-24b-2</strain>
    </source>
</reference>
<feature type="domain" description="RNase III" evidence="8">
    <location>
        <begin position="455"/>
        <end position="599"/>
    </location>
</feature>
<dbReference type="Proteomes" id="UP001164286">
    <property type="component" value="Unassembled WGS sequence"/>
</dbReference>
<dbReference type="SMART" id="SM00535">
    <property type="entry name" value="RIBOc"/>
    <property type="match status" value="1"/>
</dbReference>
<dbReference type="EMBL" id="JAKWFO010000005">
    <property type="protein sequence ID" value="KAI9635315.1"/>
    <property type="molecule type" value="Genomic_DNA"/>
</dbReference>
<dbReference type="GeneID" id="77731925"/>
<evidence type="ECO:0000259" key="9">
    <source>
        <dbReference type="PROSITE" id="PS51327"/>
    </source>
</evidence>
<evidence type="ECO:0000313" key="11">
    <source>
        <dbReference type="Proteomes" id="UP001164286"/>
    </source>
</evidence>
<evidence type="ECO:0000256" key="6">
    <source>
        <dbReference type="PROSITE-ProRule" id="PRU00657"/>
    </source>
</evidence>
<evidence type="ECO:0000256" key="1">
    <source>
        <dbReference type="ARBA" id="ARBA00022737"/>
    </source>
</evidence>
<evidence type="ECO:0000259" key="8">
    <source>
        <dbReference type="PROSITE" id="PS50142"/>
    </source>
</evidence>
<dbReference type="Gene3D" id="3.30.160.380">
    <property type="entry name" value="Dicer dimerisation domain"/>
    <property type="match status" value="1"/>
</dbReference>
<accession>A0AA38H7V4</accession>
<proteinExistence type="predicted"/>
<keyword evidence="5" id="KW-0067">ATP-binding</keyword>
<dbReference type="PANTHER" id="PTHR14950">
    <property type="entry name" value="DICER-RELATED"/>
    <property type="match status" value="1"/>
</dbReference>
<name>A0AA38H7V4_9TREE</name>
<evidence type="ECO:0000256" key="2">
    <source>
        <dbReference type="ARBA" id="ARBA00022741"/>
    </source>
</evidence>
<organism evidence="10 11">
    <name type="scientific">Dioszegia hungarica</name>
    <dbReference type="NCBI Taxonomy" id="4972"/>
    <lineage>
        <taxon>Eukaryota</taxon>
        <taxon>Fungi</taxon>
        <taxon>Dikarya</taxon>
        <taxon>Basidiomycota</taxon>
        <taxon>Agaricomycotina</taxon>
        <taxon>Tremellomycetes</taxon>
        <taxon>Tremellales</taxon>
        <taxon>Bulleribasidiaceae</taxon>
        <taxon>Dioszegia</taxon>
    </lineage>
</organism>
<evidence type="ECO:0000256" key="3">
    <source>
        <dbReference type="ARBA" id="ARBA00022801"/>
    </source>
</evidence>
<feature type="domain" description="Dicer dsRNA-binding fold" evidence="9">
    <location>
        <begin position="20"/>
        <end position="123"/>
    </location>
</feature>
<comment type="caution">
    <text evidence="10">The sequence shown here is derived from an EMBL/GenBank/DDBJ whole genome shotgun (WGS) entry which is preliminary data.</text>
</comment>
<keyword evidence="11" id="KW-1185">Reference proteome</keyword>
<keyword evidence="2" id="KW-0547">Nucleotide-binding</keyword>
<dbReference type="GO" id="GO:0005634">
    <property type="term" value="C:nucleus"/>
    <property type="evidence" value="ECO:0007669"/>
    <property type="project" value="TreeGrafter"/>
</dbReference>
<evidence type="ECO:0000256" key="5">
    <source>
        <dbReference type="ARBA" id="ARBA00022840"/>
    </source>
</evidence>
<dbReference type="InterPro" id="IPR038248">
    <property type="entry name" value="Dicer_dimer_sf"/>
</dbReference>
<evidence type="ECO:0000256" key="7">
    <source>
        <dbReference type="SAM" id="MobiDB-lite"/>
    </source>
</evidence>
<dbReference type="CDD" id="cd00593">
    <property type="entry name" value="RIBOc"/>
    <property type="match status" value="1"/>
</dbReference>
<dbReference type="SUPFAM" id="SSF69065">
    <property type="entry name" value="RNase III domain-like"/>
    <property type="match status" value="2"/>
</dbReference>
<dbReference type="PANTHER" id="PTHR14950:SF37">
    <property type="entry name" value="ENDORIBONUCLEASE DICER"/>
    <property type="match status" value="1"/>
</dbReference>
<keyword evidence="4" id="KW-0347">Helicase</keyword>
<protein>
    <submittedName>
        <fullName evidence="10">Uncharacterized protein</fullName>
    </submittedName>
</protein>
<feature type="domain" description="RNase III" evidence="8">
    <location>
        <begin position="676"/>
        <end position="838"/>
    </location>
</feature>
<sequence length="955" mass="104920">MALPPDHITANGTALTVELAGLVLSRYLQSFGANPSTCRHTVTYTVIPAADLPVQVPAPSGPHFDATLALPPAAGSGTFSTHGPYPSKLMAKRVACWDACKALLDKGELDDSLGPTPKGVEPREKKPRVREWRDPASLSRWVEEGDRVLKPEDEDLQRGLSLSARWEVFKGTIRNRLPEASPAINGGVPGVGVYEALVPEGVDEVVERRAWMTALQMEDGRALALLTSKRLADGVEELELKPGVGMRLVDMGELKKLSEEQHQQAIRYTEQVIRSQLNKDLHPPPAGPTWLVLPLIRNFAPGKAKRTDIDWAEIASTLAIAPTSVPFSVASQALLEQELVDAVATSPAEFGRRFYVEEWTNLIPSFPHPAEITKSILNYSFQKFGPPVLEYPDQRVFTASIATSGRSGGILNSSPSTPIYLMPELTQRYCFPASTYRSLSTIPTFFVMLTDHLAAKQFNRRLFDNSLTPALALQALTPAMSASNQPNRSYERLEILGDTLIKLLTTLDTCLRGPLSDNSRVDRHILLSNRSLRANGVEAGIASYIRPKEGRAKAWVPEGWTLGGVEVKAEEGKRTVKIGDKVVADVVESLVGAAYLSSPTRSLDAAISCMKRLKIPIDRLEAWSDVSRMFARQSSLEIEVDAQPAPVVPEPTKAKVKADPMGWMKAFTKPVAVSVMGYTFRDAEKGNIIFNASSQTRGRQDFQQYKLIGDSLLDYFVVERLYDVPENYTPAEITHMKHSRAADQALAAMAVCLGLADRVVEIDRPVKTEIDRYMVQISTRFKEAQNVLKRRSKQGVVGEAVEEAGGNKVTEFWFGASHAPTLGAIPEVLLGAVVADQNGDLAAARKLFNDNYWPFMEQYGVGPINHSLHPKSVMQERLGKLGCTSWKIVRLDEKVKGVVCAVQLHGQEIGRGFAESQNLATRVACENVLATLKEETVRDICSCRWEEAKEGQAVA</sequence>
<dbReference type="RefSeq" id="XP_052945092.1">
    <property type="nucleotide sequence ID" value="XM_053092720.1"/>
</dbReference>